<dbReference type="Proteomes" id="UP001312908">
    <property type="component" value="Unassembled WGS sequence"/>
</dbReference>
<dbReference type="Gene3D" id="3.40.50.10320">
    <property type="entry name" value="LmbE-like"/>
    <property type="match status" value="1"/>
</dbReference>
<organism evidence="1 2">
    <name type="scientific">Sorlinia euscelidii</name>
    <dbReference type="NCBI Taxonomy" id="3081148"/>
    <lineage>
        <taxon>Bacteria</taxon>
        <taxon>Pseudomonadati</taxon>
        <taxon>Pseudomonadota</taxon>
        <taxon>Alphaproteobacteria</taxon>
        <taxon>Acetobacterales</taxon>
        <taxon>Acetobacteraceae</taxon>
        <taxon>Sorlinia</taxon>
    </lineage>
</organism>
<dbReference type="Pfam" id="PF02585">
    <property type="entry name" value="PIG-L"/>
    <property type="match status" value="1"/>
</dbReference>
<dbReference type="InterPro" id="IPR024078">
    <property type="entry name" value="LmbE-like_dom_sf"/>
</dbReference>
<accession>A0ABU7U255</accession>
<dbReference type="SUPFAM" id="SSF102588">
    <property type="entry name" value="LmbE-like"/>
    <property type="match status" value="1"/>
</dbReference>
<reference evidence="1 2" key="1">
    <citation type="submission" date="2023-10" db="EMBL/GenBank/DDBJ databases">
        <title>Sorlinia euscelidii gen. nov., sp. nov., an acetic acid bacteria isolated from the gut of Euscelidius variegatus emitter.</title>
        <authorList>
            <person name="Michoud G."/>
            <person name="Marasco R."/>
            <person name="Seferji K."/>
            <person name="Gonella E."/>
            <person name="Garuglieri E."/>
            <person name="Alma A."/>
            <person name="Mapelli F."/>
            <person name="Borin S."/>
            <person name="Daffonchio D."/>
            <person name="Crotti E."/>
        </authorList>
    </citation>
    <scope>NUCLEOTIDE SEQUENCE [LARGE SCALE GENOMIC DNA]</scope>
    <source>
        <strain evidence="1 2">EV16P</strain>
    </source>
</reference>
<keyword evidence="2" id="KW-1185">Reference proteome</keyword>
<sequence length="255" mass="28178">MVTPFAQGTLLKAAAQAPWARIEELTLGKAVMVLAPHPDDESLGCGAALAAAVDYGQDVTVVALTDGSGSHPGSREYPAGKLAALREKELEAAVTCLTSGKARVVFFRYPDQGVPETVQGRQEIVTRLMQIIESEHIGTIWTTWKGDPHPDHKAASDIARMLVTQCPDLYLWSFPVWGRFITRVPNSWQGMVRFDTTTYRPRKAAAIAAHKSQMTHLITDDPDGFVMDREMQLHFLESPEYFLRETGDEPTSRAI</sequence>
<proteinExistence type="predicted"/>
<gene>
    <name evidence="1" type="ORF">DOFOFD_04770</name>
</gene>
<evidence type="ECO:0000313" key="1">
    <source>
        <dbReference type="EMBL" id="MEE8658318.1"/>
    </source>
</evidence>
<name>A0ABU7U255_9PROT</name>
<comment type="caution">
    <text evidence="1">The sequence shown here is derived from an EMBL/GenBank/DDBJ whole genome shotgun (WGS) entry which is preliminary data.</text>
</comment>
<dbReference type="InterPro" id="IPR003737">
    <property type="entry name" value="GlcNAc_PI_deacetylase-related"/>
</dbReference>
<evidence type="ECO:0000313" key="2">
    <source>
        <dbReference type="Proteomes" id="UP001312908"/>
    </source>
</evidence>
<dbReference type="PANTHER" id="PTHR12993:SF29">
    <property type="entry name" value="BLR3841 PROTEIN"/>
    <property type="match status" value="1"/>
</dbReference>
<protein>
    <submittedName>
        <fullName evidence="1">PIG-L family deacetylase</fullName>
    </submittedName>
</protein>
<dbReference type="EMBL" id="JAWJZY010000002">
    <property type="protein sequence ID" value="MEE8658318.1"/>
    <property type="molecule type" value="Genomic_DNA"/>
</dbReference>
<dbReference type="RefSeq" id="WP_394819266.1">
    <property type="nucleotide sequence ID" value="NZ_JAWJZY010000002.1"/>
</dbReference>
<dbReference type="PANTHER" id="PTHR12993">
    <property type="entry name" value="N-ACETYLGLUCOSAMINYL-PHOSPHATIDYLINOSITOL DE-N-ACETYLASE-RELATED"/>
    <property type="match status" value="1"/>
</dbReference>